<dbReference type="Proteomes" id="UP000662821">
    <property type="component" value="Chromosome"/>
</dbReference>
<name>A0AAJ4MNW9_9BURK</name>
<dbReference type="EMBL" id="CP071520">
    <property type="protein sequence ID" value="QSX94364.1"/>
    <property type="molecule type" value="Genomic_DNA"/>
</dbReference>
<dbReference type="AlphaFoldDB" id="A0AAJ4MNW9"/>
<gene>
    <name evidence="1" type="ORF">J3P46_16635</name>
</gene>
<organism evidence="1 2">
    <name type="scientific">Janthinobacterium lividum</name>
    <dbReference type="NCBI Taxonomy" id="29581"/>
    <lineage>
        <taxon>Bacteria</taxon>
        <taxon>Pseudomonadati</taxon>
        <taxon>Pseudomonadota</taxon>
        <taxon>Betaproteobacteria</taxon>
        <taxon>Burkholderiales</taxon>
        <taxon>Oxalobacteraceae</taxon>
        <taxon>Janthinobacterium</taxon>
    </lineage>
</organism>
<proteinExistence type="predicted"/>
<dbReference type="RefSeq" id="WP_151095559.1">
    <property type="nucleotide sequence ID" value="NZ_CP071520.1"/>
</dbReference>
<evidence type="ECO:0000313" key="2">
    <source>
        <dbReference type="Proteomes" id="UP000662821"/>
    </source>
</evidence>
<evidence type="ECO:0000313" key="1">
    <source>
        <dbReference type="EMBL" id="QSX94364.1"/>
    </source>
</evidence>
<sequence>MGATPEQIHEMFSYCMGFARTMLENGGDFYPFGATLAPDGVVAAIGGYNGEERPNPREIYKLLSDAFVAGALNGQFAGVALAANVNIPAQYSPTAPDGLRVQLESSGYARYVYVPYRVKKEGIFKKKIVVEFDEPFSVDIAANFFVSTS</sequence>
<reference evidence="1 2" key="1">
    <citation type="submission" date="2021-03" db="EMBL/GenBank/DDBJ databases">
        <title>Draft genome sequence of Janthinobacterium sp. strain PLB02 isolated from infected primmorphs (Lubomirskia baicalensis).</title>
        <authorList>
            <person name="Chernogor L.I."/>
            <person name="Belikov S.I."/>
            <person name="Petrushin I.S."/>
        </authorList>
    </citation>
    <scope>NUCLEOTIDE SEQUENCE [LARGE SCALE GENOMIC DNA]</scope>
    <source>
        <strain evidence="1 2">PLB02</strain>
    </source>
</reference>
<protein>
    <submittedName>
        <fullName evidence="1">Uncharacterized protein</fullName>
    </submittedName>
</protein>
<accession>A0AAJ4MNW9</accession>